<name>B8FIG1_DESAL</name>
<dbReference type="PROSITE" id="PS00216">
    <property type="entry name" value="SUGAR_TRANSPORT_1"/>
    <property type="match status" value="1"/>
</dbReference>
<keyword evidence="5 8" id="KW-0812">Transmembrane</keyword>
<comment type="subcellular location">
    <subcellularLocation>
        <location evidence="1">Cell membrane</location>
        <topology evidence="1">Multi-pass membrane protein</topology>
    </subcellularLocation>
</comment>
<dbReference type="HOGENOM" id="CLU_001265_47_0_7"/>
<feature type="transmembrane region" description="Helical" evidence="8">
    <location>
        <begin position="137"/>
        <end position="161"/>
    </location>
</feature>
<keyword evidence="6 8" id="KW-1133">Transmembrane helix</keyword>
<keyword evidence="3" id="KW-0813">Transport</keyword>
<evidence type="ECO:0000256" key="1">
    <source>
        <dbReference type="ARBA" id="ARBA00004651"/>
    </source>
</evidence>
<evidence type="ECO:0000256" key="5">
    <source>
        <dbReference type="ARBA" id="ARBA00022692"/>
    </source>
</evidence>
<dbReference type="InterPro" id="IPR020846">
    <property type="entry name" value="MFS_dom"/>
</dbReference>
<keyword evidence="7 8" id="KW-0472">Membrane</keyword>
<evidence type="ECO:0000256" key="7">
    <source>
        <dbReference type="ARBA" id="ARBA00023136"/>
    </source>
</evidence>
<feature type="transmembrane region" description="Helical" evidence="8">
    <location>
        <begin position="79"/>
        <end position="98"/>
    </location>
</feature>
<feature type="transmembrane region" description="Helical" evidence="8">
    <location>
        <begin position="208"/>
        <end position="235"/>
    </location>
</feature>
<reference evidence="10 11" key="1">
    <citation type="journal article" date="2012" name="Environ. Microbiol.">
        <title>The genome sequence of Desulfatibacillum alkenivorans AK-01: a blueprint for anaerobic alkane oxidation.</title>
        <authorList>
            <person name="Callaghan A.V."/>
            <person name="Morris B.E."/>
            <person name="Pereira I.A."/>
            <person name="McInerney M.J."/>
            <person name="Austin R.N."/>
            <person name="Groves J.T."/>
            <person name="Kukor J.J."/>
            <person name="Suflita J.M."/>
            <person name="Young L.Y."/>
            <person name="Zylstra G.J."/>
            <person name="Wawrik B."/>
        </authorList>
    </citation>
    <scope>NUCLEOTIDE SEQUENCE [LARGE SCALE GENOMIC DNA]</scope>
    <source>
        <strain evidence="10 11">AK-01</strain>
    </source>
</reference>
<evidence type="ECO:0000256" key="4">
    <source>
        <dbReference type="ARBA" id="ARBA00022475"/>
    </source>
</evidence>
<dbReference type="eggNOG" id="COG2814">
    <property type="taxonomic scope" value="Bacteria"/>
</dbReference>
<evidence type="ECO:0000256" key="2">
    <source>
        <dbReference type="ARBA" id="ARBA00006236"/>
    </source>
</evidence>
<keyword evidence="4" id="KW-1003">Cell membrane</keyword>
<protein>
    <submittedName>
        <fullName evidence="10">Drug resistance transporter, Bcr/CflA subfamily</fullName>
    </submittedName>
</protein>
<feature type="transmembrane region" description="Helical" evidence="8">
    <location>
        <begin position="104"/>
        <end position="125"/>
    </location>
</feature>
<evidence type="ECO:0000313" key="10">
    <source>
        <dbReference type="EMBL" id="ACL03951.1"/>
    </source>
</evidence>
<evidence type="ECO:0000259" key="9">
    <source>
        <dbReference type="PROSITE" id="PS50850"/>
    </source>
</evidence>
<dbReference type="Gene3D" id="1.20.1720.10">
    <property type="entry name" value="Multidrug resistance protein D"/>
    <property type="match status" value="1"/>
</dbReference>
<feature type="transmembrane region" description="Helical" evidence="8">
    <location>
        <begin position="375"/>
        <end position="396"/>
    </location>
</feature>
<evidence type="ECO:0000256" key="6">
    <source>
        <dbReference type="ARBA" id="ARBA00022989"/>
    </source>
</evidence>
<feature type="transmembrane region" description="Helical" evidence="8">
    <location>
        <begin position="167"/>
        <end position="187"/>
    </location>
</feature>
<feature type="transmembrane region" description="Helical" evidence="8">
    <location>
        <begin position="12"/>
        <end position="28"/>
    </location>
</feature>
<sequence>MLVRPIKPQSLLYTGMLAGLASLPPLSIDMNLPAIPAIEASLGVASGQGALTFSLFLLGFAIAPIAGGPAADRFGRRPTLLLSLLFTSIAAFSCMIAPSFQALLIFRLIQGIASGICILLPLAIVRDTLSESEAPKLLSRIMLVVAVAPLIAPIIGAWVLSWSDWRTIHAVQGGLSTLLLLLTAMGFEETLEEDRRTPLSMRQIGSAYAEIATSKTFLGFSFLMAFTFGCMFSYISGSPGLLQVQLGLSENLYSLVFAFTSFGIMCGSYISYRLGRRDVPARSIINRGLTCMVVAVAAALVLVLNGFVHLETMAPALFLIMMCAGTIQPNCMAEAVAPLPHIAGTASGALNSLQMFIGSAASAFVTFLTGYFTPALAMMISMACSIALAFAIYHGLRTGRTPGKLEMSPETD</sequence>
<dbReference type="KEGG" id="dal:Dalk_2258"/>
<gene>
    <name evidence="10" type="ordered locus">Dalk_2258</name>
</gene>
<feature type="transmembrane region" description="Helical" evidence="8">
    <location>
        <begin position="255"/>
        <end position="272"/>
    </location>
</feature>
<dbReference type="InterPro" id="IPR005829">
    <property type="entry name" value="Sugar_transporter_CS"/>
</dbReference>
<dbReference type="NCBIfam" id="TIGR00710">
    <property type="entry name" value="efflux_Bcr_CflA"/>
    <property type="match status" value="1"/>
</dbReference>
<dbReference type="Pfam" id="PF07690">
    <property type="entry name" value="MFS_1"/>
    <property type="match status" value="1"/>
</dbReference>
<dbReference type="PROSITE" id="PS50850">
    <property type="entry name" value="MFS"/>
    <property type="match status" value="1"/>
</dbReference>
<evidence type="ECO:0000313" key="11">
    <source>
        <dbReference type="Proteomes" id="UP000000739"/>
    </source>
</evidence>
<proteinExistence type="inferred from homology"/>
<dbReference type="CDD" id="cd17320">
    <property type="entry name" value="MFS_MdfA_MDR_like"/>
    <property type="match status" value="1"/>
</dbReference>
<dbReference type="GO" id="GO:1990961">
    <property type="term" value="P:xenobiotic detoxification by transmembrane export across the plasma membrane"/>
    <property type="evidence" value="ECO:0007669"/>
    <property type="project" value="InterPro"/>
</dbReference>
<evidence type="ECO:0000256" key="8">
    <source>
        <dbReference type="SAM" id="Phobius"/>
    </source>
</evidence>
<dbReference type="GO" id="GO:0005886">
    <property type="term" value="C:plasma membrane"/>
    <property type="evidence" value="ECO:0007669"/>
    <property type="project" value="UniProtKB-SubCell"/>
</dbReference>
<dbReference type="AlphaFoldDB" id="B8FIG1"/>
<dbReference type="SUPFAM" id="SSF103473">
    <property type="entry name" value="MFS general substrate transporter"/>
    <property type="match status" value="1"/>
</dbReference>
<evidence type="ECO:0000256" key="3">
    <source>
        <dbReference type="ARBA" id="ARBA00022448"/>
    </source>
</evidence>
<dbReference type="PANTHER" id="PTHR23502:SF132">
    <property type="entry name" value="POLYAMINE TRANSPORTER 2-RELATED"/>
    <property type="match status" value="1"/>
</dbReference>
<dbReference type="InterPro" id="IPR004812">
    <property type="entry name" value="Efflux_drug-R_Bcr/CmlA"/>
</dbReference>
<dbReference type="GO" id="GO:0042910">
    <property type="term" value="F:xenobiotic transmembrane transporter activity"/>
    <property type="evidence" value="ECO:0007669"/>
    <property type="project" value="InterPro"/>
</dbReference>
<dbReference type="InterPro" id="IPR036259">
    <property type="entry name" value="MFS_trans_sf"/>
</dbReference>
<feature type="transmembrane region" description="Helical" evidence="8">
    <location>
        <begin position="284"/>
        <end position="304"/>
    </location>
</feature>
<feature type="transmembrane region" description="Helical" evidence="8">
    <location>
        <begin position="48"/>
        <end position="67"/>
    </location>
</feature>
<dbReference type="RefSeq" id="WP_015947026.1">
    <property type="nucleotide sequence ID" value="NC_011768.1"/>
</dbReference>
<accession>B8FIG1</accession>
<feature type="domain" description="Major facilitator superfamily (MFS) profile" evidence="9">
    <location>
        <begin position="10"/>
        <end position="399"/>
    </location>
</feature>
<organism evidence="10 11">
    <name type="scientific">Desulfatibacillum aliphaticivorans</name>
    <dbReference type="NCBI Taxonomy" id="218208"/>
    <lineage>
        <taxon>Bacteria</taxon>
        <taxon>Pseudomonadati</taxon>
        <taxon>Thermodesulfobacteriota</taxon>
        <taxon>Desulfobacteria</taxon>
        <taxon>Desulfobacterales</taxon>
        <taxon>Desulfatibacillaceae</taxon>
        <taxon>Desulfatibacillum</taxon>
    </lineage>
</organism>
<dbReference type="PANTHER" id="PTHR23502">
    <property type="entry name" value="MAJOR FACILITATOR SUPERFAMILY"/>
    <property type="match status" value="1"/>
</dbReference>
<comment type="similarity">
    <text evidence="2">Belongs to the major facilitator superfamily. Bcr/CmlA family.</text>
</comment>
<dbReference type="EMBL" id="CP001322">
    <property type="protein sequence ID" value="ACL03951.1"/>
    <property type="molecule type" value="Genomic_DNA"/>
</dbReference>
<dbReference type="InterPro" id="IPR011701">
    <property type="entry name" value="MFS"/>
</dbReference>
<dbReference type="Proteomes" id="UP000000739">
    <property type="component" value="Chromosome"/>
</dbReference>
<keyword evidence="11" id="KW-1185">Reference proteome</keyword>